<evidence type="ECO:0000313" key="1">
    <source>
        <dbReference type="EnsemblMetazoa" id="PPA19084.1"/>
    </source>
</evidence>
<accession>A0A8R1YGS8</accession>
<keyword evidence="2" id="KW-1185">Reference proteome</keyword>
<dbReference type="Proteomes" id="UP000005239">
    <property type="component" value="Unassembled WGS sequence"/>
</dbReference>
<organism evidence="1 2">
    <name type="scientific">Pristionchus pacificus</name>
    <name type="common">Parasitic nematode worm</name>
    <dbReference type="NCBI Taxonomy" id="54126"/>
    <lineage>
        <taxon>Eukaryota</taxon>
        <taxon>Metazoa</taxon>
        <taxon>Ecdysozoa</taxon>
        <taxon>Nematoda</taxon>
        <taxon>Chromadorea</taxon>
        <taxon>Rhabditida</taxon>
        <taxon>Rhabditina</taxon>
        <taxon>Diplogasteromorpha</taxon>
        <taxon>Diplogasteroidea</taxon>
        <taxon>Neodiplogasteridae</taxon>
        <taxon>Pristionchus</taxon>
    </lineage>
</organism>
<reference evidence="2" key="1">
    <citation type="journal article" date="2008" name="Nat. Genet.">
        <title>The Pristionchus pacificus genome provides a unique perspective on nematode lifestyle and parasitism.</title>
        <authorList>
            <person name="Dieterich C."/>
            <person name="Clifton S.W."/>
            <person name="Schuster L.N."/>
            <person name="Chinwalla A."/>
            <person name="Delehaunty K."/>
            <person name="Dinkelacker I."/>
            <person name="Fulton L."/>
            <person name="Fulton R."/>
            <person name="Godfrey J."/>
            <person name="Minx P."/>
            <person name="Mitreva M."/>
            <person name="Roeseler W."/>
            <person name="Tian H."/>
            <person name="Witte H."/>
            <person name="Yang S.P."/>
            <person name="Wilson R.K."/>
            <person name="Sommer R.J."/>
        </authorList>
    </citation>
    <scope>NUCLEOTIDE SEQUENCE [LARGE SCALE GENOMIC DNA]</scope>
    <source>
        <strain evidence="2">PS312</strain>
    </source>
</reference>
<sequence length="62" mass="7774">MQWHDQQIWTTVVEDNDYRRERDTRSELQQRQQAAEEAKRYRELYYQAMAEMQMMKMKLGKD</sequence>
<evidence type="ECO:0000313" key="2">
    <source>
        <dbReference type="Proteomes" id="UP000005239"/>
    </source>
</evidence>
<gene>
    <name evidence="1" type="primary">WBGene00108638</name>
</gene>
<dbReference type="EnsemblMetazoa" id="PPA19084.1">
    <property type="protein sequence ID" value="PPA19084.1"/>
    <property type="gene ID" value="WBGene00108638"/>
</dbReference>
<proteinExistence type="predicted"/>
<reference evidence="1" key="2">
    <citation type="submission" date="2022-06" db="UniProtKB">
        <authorList>
            <consortium name="EnsemblMetazoa"/>
        </authorList>
    </citation>
    <scope>IDENTIFICATION</scope>
    <source>
        <strain evidence="1">PS312</strain>
    </source>
</reference>
<accession>A0A454XIK9</accession>
<name>A0A454XIK9_PRIPA</name>
<dbReference type="AlphaFoldDB" id="A0A454XIK9"/>
<protein>
    <submittedName>
        <fullName evidence="1">Uncharacterized protein</fullName>
    </submittedName>
</protein>